<feature type="region of interest" description="Disordered" evidence="1">
    <location>
        <begin position="82"/>
        <end position="128"/>
    </location>
</feature>
<dbReference type="STRING" id="7168.A0A182NCD2"/>
<evidence type="ECO:0000313" key="2">
    <source>
        <dbReference type="EnsemblMetazoa" id="ADIR005296-PA"/>
    </source>
</evidence>
<dbReference type="AlphaFoldDB" id="A0A182NCD2"/>
<feature type="compositionally biased region" description="Polar residues" evidence="1">
    <location>
        <begin position="113"/>
        <end position="122"/>
    </location>
</feature>
<reference evidence="2" key="2">
    <citation type="submission" date="2020-05" db="UniProtKB">
        <authorList>
            <consortium name="EnsemblMetazoa"/>
        </authorList>
    </citation>
    <scope>IDENTIFICATION</scope>
    <source>
        <strain evidence="2">WRAIR2</strain>
    </source>
</reference>
<keyword evidence="3" id="KW-1185">Reference proteome</keyword>
<evidence type="ECO:0000313" key="3">
    <source>
        <dbReference type="Proteomes" id="UP000075884"/>
    </source>
</evidence>
<organism evidence="2 3">
    <name type="scientific">Anopheles dirus</name>
    <dbReference type="NCBI Taxonomy" id="7168"/>
    <lineage>
        <taxon>Eukaryota</taxon>
        <taxon>Metazoa</taxon>
        <taxon>Ecdysozoa</taxon>
        <taxon>Arthropoda</taxon>
        <taxon>Hexapoda</taxon>
        <taxon>Insecta</taxon>
        <taxon>Pterygota</taxon>
        <taxon>Neoptera</taxon>
        <taxon>Endopterygota</taxon>
        <taxon>Diptera</taxon>
        <taxon>Nematocera</taxon>
        <taxon>Culicoidea</taxon>
        <taxon>Culicidae</taxon>
        <taxon>Anophelinae</taxon>
        <taxon>Anopheles</taxon>
    </lineage>
</organism>
<name>A0A182NCD2_9DIPT</name>
<evidence type="ECO:0000256" key="1">
    <source>
        <dbReference type="SAM" id="MobiDB-lite"/>
    </source>
</evidence>
<dbReference type="Proteomes" id="UP000075884">
    <property type="component" value="Unassembled WGS sequence"/>
</dbReference>
<dbReference type="EnsemblMetazoa" id="ADIR005296-RA">
    <property type="protein sequence ID" value="ADIR005296-PA"/>
    <property type="gene ID" value="ADIR005296"/>
</dbReference>
<protein>
    <submittedName>
        <fullName evidence="2">Uncharacterized protein</fullName>
    </submittedName>
</protein>
<accession>A0A182NCD2</accession>
<sequence length="128" mass="13744">MSVFVCALSVTCNPSEDPSARDKEEEVVVVRVQRTAMDPYGGGWPASPLRAGTGSGGVGGGMYDNISNDGIPMDALAELQDTGFEPQTRARSNTWPLPRPENFVEPETEPDSNKCSTQQLANTVELEL</sequence>
<reference evidence="3" key="1">
    <citation type="submission" date="2013-03" db="EMBL/GenBank/DDBJ databases">
        <title>The Genome Sequence of Anopheles dirus WRAIR2.</title>
        <authorList>
            <consortium name="The Broad Institute Genomics Platform"/>
            <person name="Neafsey D.E."/>
            <person name="Walton C."/>
            <person name="Walker B."/>
            <person name="Young S.K."/>
            <person name="Zeng Q."/>
            <person name="Gargeya S."/>
            <person name="Fitzgerald M."/>
            <person name="Haas B."/>
            <person name="Abouelleil A."/>
            <person name="Allen A.W."/>
            <person name="Alvarado L."/>
            <person name="Arachchi H.M."/>
            <person name="Berlin A.M."/>
            <person name="Chapman S.B."/>
            <person name="Gainer-Dewar J."/>
            <person name="Goldberg J."/>
            <person name="Griggs A."/>
            <person name="Gujja S."/>
            <person name="Hansen M."/>
            <person name="Howarth C."/>
            <person name="Imamovic A."/>
            <person name="Ireland A."/>
            <person name="Larimer J."/>
            <person name="McCowan C."/>
            <person name="Murphy C."/>
            <person name="Pearson M."/>
            <person name="Poon T.W."/>
            <person name="Priest M."/>
            <person name="Roberts A."/>
            <person name="Saif S."/>
            <person name="Shea T."/>
            <person name="Sisk P."/>
            <person name="Sykes S."/>
            <person name="Wortman J."/>
            <person name="Nusbaum C."/>
            <person name="Birren B."/>
        </authorList>
    </citation>
    <scope>NUCLEOTIDE SEQUENCE [LARGE SCALE GENOMIC DNA]</scope>
    <source>
        <strain evidence="3">WRAIR2</strain>
    </source>
</reference>
<proteinExistence type="predicted"/>
<dbReference type="VEuPathDB" id="VectorBase:ADIR005296"/>